<feature type="domain" description="DEAD-box RNA helicase Q" evidence="9">
    <location>
        <begin position="96"/>
        <end position="124"/>
    </location>
</feature>
<dbReference type="Proteomes" id="UP000036681">
    <property type="component" value="Unplaced"/>
</dbReference>
<evidence type="ECO:0000259" key="7">
    <source>
        <dbReference type="PROSITE" id="PS51192"/>
    </source>
</evidence>
<dbReference type="SUPFAM" id="SSF52540">
    <property type="entry name" value="P-loop containing nucleoside triphosphate hydrolases"/>
    <property type="match status" value="1"/>
</dbReference>
<name>A0A0M3HVQ2_ASCLU</name>
<feature type="domain" description="Helicase ATP-binding" evidence="7">
    <location>
        <begin position="129"/>
        <end position="306"/>
    </location>
</feature>
<dbReference type="WBParaSite" id="ALUE_0000707801-mRNA-1">
    <property type="protein sequence ID" value="ALUE_0000707801-mRNA-1"/>
    <property type="gene ID" value="ALUE_0000707801"/>
</dbReference>
<dbReference type="PROSITE" id="PS51195">
    <property type="entry name" value="Q_MOTIF"/>
    <property type="match status" value="1"/>
</dbReference>
<dbReference type="PROSITE" id="PS51194">
    <property type="entry name" value="HELICASE_CTER"/>
    <property type="match status" value="1"/>
</dbReference>
<dbReference type="CDD" id="cd17963">
    <property type="entry name" value="DEADc_DDX19_DDX25"/>
    <property type="match status" value="1"/>
</dbReference>
<evidence type="ECO:0000259" key="8">
    <source>
        <dbReference type="PROSITE" id="PS51194"/>
    </source>
</evidence>
<dbReference type="Gene3D" id="3.40.50.300">
    <property type="entry name" value="P-loop containing nucleotide triphosphate hydrolases"/>
    <property type="match status" value="2"/>
</dbReference>
<dbReference type="InterPro" id="IPR027417">
    <property type="entry name" value="P-loop_NTPase"/>
</dbReference>
<organism evidence="10 11">
    <name type="scientific">Ascaris lumbricoides</name>
    <name type="common">Giant roundworm</name>
    <dbReference type="NCBI Taxonomy" id="6252"/>
    <lineage>
        <taxon>Eukaryota</taxon>
        <taxon>Metazoa</taxon>
        <taxon>Ecdysozoa</taxon>
        <taxon>Nematoda</taxon>
        <taxon>Chromadorea</taxon>
        <taxon>Rhabditida</taxon>
        <taxon>Spirurina</taxon>
        <taxon>Ascaridomorpha</taxon>
        <taxon>Ascaridoidea</taxon>
        <taxon>Ascarididae</taxon>
        <taxon>Ascaris</taxon>
    </lineage>
</organism>
<keyword evidence="4" id="KW-0347">Helicase</keyword>
<accession>A0A0M3HVQ2</accession>
<evidence type="ECO:0000313" key="10">
    <source>
        <dbReference type="Proteomes" id="UP000036681"/>
    </source>
</evidence>
<dbReference type="Pfam" id="PF00271">
    <property type="entry name" value="Helicase_C"/>
    <property type="match status" value="1"/>
</dbReference>
<evidence type="ECO:0000256" key="1">
    <source>
        <dbReference type="ARBA" id="ARBA00012552"/>
    </source>
</evidence>
<feature type="domain" description="Helicase C-terminal" evidence="8">
    <location>
        <begin position="314"/>
        <end position="486"/>
    </location>
</feature>
<keyword evidence="2" id="KW-0547">Nucleotide-binding</keyword>
<keyword evidence="3" id="KW-0378">Hydrolase</keyword>
<dbReference type="PANTHER" id="PTHR47958">
    <property type="entry name" value="ATP-DEPENDENT RNA HELICASE DBP3"/>
    <property type="match status" value="1"/>
</dbReference>
<dbReference type="Pfam" id="PF00270">
    <property type="entry name" value="DEAD"/>
    <property type="match status" value="1"/>
</dbReference>
<dbReference type="GO" id="GO:0016787">
    <property type="term" value="F:hydrolase activity"/>
    <property type="evidence" value="ECO:0007669"/>
    <property type="project" value="UniProtKB-KW"/>
</dbReference>
<dbReference type="SMART" id="SM00487">
    <property type="entry name" value="DEXDc"/>
    <property type="match status" value="1"/>
</dbReference>
<sequence>MEKMPTKGTLRVAQGMGRGAGMRTKSDIAVPTAEMQRRPYVENSMAEIDTHSQNQAVLGQNSAVSKLVDKDVDVSEASKKSISSVQLSDSIYGGKKVFDDFMLKEELLKGLQELHFLMPSKIQELTLSHLLKNPPQNMIAQSQNGTGKTAAFALTMLSRLNPEHKWPQCLCLVPTFELGMQVGETVSLIGRYMPSVGVRLALKGERLMRGEVIEEQVIIGTPGKMLDWVTKFKVIDLSRIVCLVLDEADVMISQQGHRDQSLRLKRHGCRELERAGASYQSLLFSATFDDSVTQFANSFVKDAVVITYQQALHNVKQYYVMCANRDEKYNAIVSLYGGISIASSIIFCRTKKSVEWLAAKLTGKGHDVVVLHGEMEVSQRAEVINSFAKGEHKVLVTTNVCARGIDIPRVAAVINYDPPVVPTASAEPEPDYDTYLHRIGRTGRFGRPGIAVNFVSSGLEVDLINRIGRHFEREVELLDVSDMRAVEAIAAVGVDGH</sequence>
<dbReference type="PROSITE" id="PS51192">
    <property type="entry name" value="HELICASE_ATP_BIND_1"/>
    <property type="match status" value="1"/>
</dbReference>
<evidence type="ECO:0000313" key="11">
    <source>
        <dbReference type="WBParaSite" id="ALUE_0000707801-mRNA-1"/>
    </source>
</evidence>
<dbReference type="GO" id="GO:0003676">
    <property type="term" value="F:nucleic acid binding"/>
    <property type="evidence" value="ECO:0007669"/>
    <property type="project" value="InterPro"/>
</dbReference>
<evidence type="ECO:0000256" key="6">
    <source>
        <dbReference type="PROSITE-ProRule" id="PRU00552"/>
    </source>
</evidence>
<dbReference type="AlphaFoldDB" id="A0A0M3HVQ2"/>
<evidence type="ECO:0000256" key="2">
    <source>
        <dbReference type="ARBA" id="ARBA00022741"/>
    </source>
</evidence>
<dbReference type="GO" id="GO:0005524">
    <property type="term" value="F:ATP binding"/>
    <property type="evidence" value="ECO:0007669"/>
    <property type="project" value="UniProtKB-KW"/>
</dbReference>
<dbReference type="InterPro" id="IPR011545">
    <property type="entry name" value="DEAD/DEAH_box_helicase_dom"/>
</dbReference>
<dbReference type="SMART" id="SM00490">
    <property type="entry name" value="HELICc"/>
    <property type="match status" value="1"/>
</dbReference>
<protein>
    <recommendedName>
        <fullName evidence="1">RNA helicase</fullName>
        <ecNumber evidence="1">3.6.4.13</ecNumber>
    </recommendedName>
</protein>
<reference evidence="11" key="1">
    <citation type="submission" date="2016-05" db="UniProtKB">
        <authorList>
            <consortium name="WormBaseParasite"/>
        </authorList>
    </citation>
    <scope>IDENTIFICATION</scope>
</reference>
<evidence type="ECO:0000256" key="3">
    <source>
        <dbReference type="ARBA" id="ARBA00022801"/>
    </source>
</evidence>
<evidence type="ECO:0000259" key="9">
    <source>
        <dbReference type="PROSITE" id="PS51195"/>
    </source>
</evidence>
<feature type="short sequence motif" description="Q motif" evidence="6">
    <location>
        <begin position="96"/>
        <end position="124"/>
    </location>
</feature>
<proteinExistence type="predicted"/>
<dbReference type="InterPro" id="IPR014001">
    <property type="entry name" value="Helicase_ATP-bd"/>
</dbReference>
<dbReference type="GO" id="GO:0003724">
    <property type="term" value="F:RNA helicase activity"/>
    <property type="evidence" value="ECO:0007669"/>
    <property type="project" value="UniProtKB-EC"/>
</dbReference>
<keyword evidence="5" id="KW-0067">ATP-binding</keyword>
<dbReference type="CDD" id="cd18787">
    <property type="entry name" value="SF2_C_DEAD"/>
    <property type="match status" value="1"/>
</dbReference>
<evidence type="ECO:0000256" key="4">
    <source>
        <dbReference type="ARBA" id="ARBA00022806"/>
    </source>
</evidence>
<evidence type="ECO:0000256" key="5">
    <source>
        <dbReference type="ARBA" id="ARBA00022840"/>
    </source>
</evidence>
<dbReference type="InterPro" id="IPR014014">
    <property type="entry name" value="RNA_helicase_DEAD_Q_motif"/>
</dbReference>
<dbReference type="EC" id="3.6.4.13" evidence="1"/>
<dbReference type="InterPro" id="IPR001650">
    <property type="entry name" value="Helicase_C-like"/>
</dbReference>
<keyword evidence="10" id="KW-1185">Reference proteome</keyword>